<keyword evidence="4 6" id="KW-1133">Transmembrane helix</keyword>
<evidence type="ECO:0000313" key="9">
    <source>
        <dbReference type="EMBL" id="CAD9690417.1"/>
    </source>
</evidence>
<feature type="transmembrane region" description="Helical" evidence="6">
    <location>
        <begin position="20"/>
        <end position="42"/>
    </location>
</feature>
<feature type="transmembrane region" description="Helical" evidence="6">
    <location>
        <begin position="365"/>
        <end position="386"/>
    </location>
</feature>
<dbReference type="AlphaFoldDB" id="A0A7S2S5U7"/>
<dbReference type="PANTHER" id="PTHR10984">
    <property type="entry name" value="ENDOPLASMIC RETICULUM-GOLGI INTERMEDIATE COMPARTMENT PROTEIN"/>
    <property type="match status" value="1"/>
</dbReference>
<evidence type="ECO:0000256" key="1">
    <source>
        <dbReference type="ARBA" id="ARBA00004141"/>
    </source>
</evidence>
<evidence type="ECO:0000259" key="8">
    <source>
        <dbReference type="Pfam" id="PF13850"/>
    </source>
</evidence>
<proteinExistence type="inferred from homology"/>
<evidence type="ECO:0000259" key="7">
    <source>
        <dbReference type="Pfam" id="PF07970"/>
    </source>
</evidence>
<name>A0A7S2S5U7_9STRA</name>
<dbReference type="GO" id="GO:0016020">
    <property type="term" value="C:membrane"/>
    <property type="evidence" value="ECO:0007669"/>
    <property type="project" value="UniProtKB-SubCell"/>
</dbReference>
<dbReference type="EMBL" id="HBHK01016889">
    <property type="protein sequence ID" value="CAD9690417.1"/>
    <property type="molecule type" value="Transcribed_RNA"/>
</dbReference>
<dbReference type="Pfam" id="PF07970">
    <property type="entry name" value="COPIIcoated_ERV"/>
    <property type="match status" value="1"/>
</dbReference>
<protein>
    <submittedName>
        <fullName evidence="9">Uncharacterized protein</fullName>
    </submittedName>
</protein>
<comment type="subcellular location">
    <subcellularLocation>
        <location evidence="1">Membrane</location>
        <topology evidence="1">Multi-pass membrane protein</topology>
    </subcellularLocation>
</comment>
<dbReference type="GO" id="GO:0030134">
    <property type="term" value="C:COPII-coated ER to Golgi transport vesicle"/>
    <property type="evidence" value="ECO:0007669"/>
    <property type="project" value="TreeGrafter"/>
</dbReference>
<feature type="domain" description="Endoplasmic reticulum vesicle transporter C-terminal" evidence="7">
    <location>
        <begin position="159"/>
        <end position="387"/>
    </location>
</feature>
<keyword evidence="3 6" id="KW-0812">Transmembrane</keyword>
<dbReference type="GO" id="GO:0005783">
    <property type="term" value="C:endoplasmic reticulum"/>
    <property type="evidence" value="ECO:0007669"/>
    <property type="project" value="TreeGrafter"/>
</dbReference>
<dbReference type="InterPro" id="IPR039542">
    <property type="entry name" value="Erv_N"/>
</dbReference>
<dbReference type="PANTHER" id="PTHR10984:SF25">
    <property type="entry name" value="ENDOPLASMIC RETICULUM-GOLGI INTERMEDIATE COMPARTMENT PROTEIN 3"/>
    <property type="match status" value="1"/>
</dbReference>
<evidence type="ECO:0000256" key="4">
    <source>
        <dbReference type="ARBA" id="ARBA00022989"/>
    </source>
</evidence>
<reference evidence="9" key="1">
    <citation type="submission" date="2021-01" db="EMBL/GenBank/DDBJ databases">
        <authorList>
            <person name="Corre E."/>
            <person name="Pelletier E."/>
            <person name="Niang G."/>
            <person name="Scheremetjew M."/>
            <person name="Finn R."/>
            <person name="Kale V."/>
            <person name="Holt S."/>
            <person name="Cochrane G."/>
            <person name="Meng A."/>
            <person name="Brown T."/>
            <person name="Cohen L."/>
        </authorList>
    </citation>
    <scope>NUCLEOTIDE SEQUENCE</scope>
    <source>
        <strain evidence="9">NY070348D</strain>
    </source>
</reference>
<evidence type="ECO:0000256" key="3">
    <source>
        <dbReference type="ARBA" id="ARBA00022692"/>
    </source>
</evidence>
<feature type="domain" description="Endoplasmic reticulum vesicle transporter N-terminal" evidence="8">
    <location>
        <begin position="5"/>
        <end position="94"/>
    </location>
</feature>
<dbReference type="InterPro" id="IPR012936">
    <property type="entry name" value="Erv_C"/>
</dbReference>
<evidence type="ECO:0000256" key="6">
    <source>
        <dbReference type="SAM" id="Phobius"/>
    </source>
</evidence>
<keyword evidence="5 6" id="KW-0472">Membrane</keyword>
<evidence type="ECO:0000256" key="2">
    <source>
        <dbReference type="ARBA" id="ARBA00005648"/>
    </source>
</evidence>
<sequence>MMFNVKRLDAFPKTLDEFRVRTSSGGLVSLVGILLILICFSWELAEFMQPRATEDVVVDNTMHDKLIIHFDITFPKTQCSVIAIAAVDAAGEKQSMKAHSVYKLPLDDKLRAFPSVVKQDAESKAILTKDELSKHKEKVSDDVGDHQPEDSHDKDCPTCYGLQHEKESTNKCCHTCAEVQAAFLERGWEWDPNRINRFWQCSNGVALTSEKSVGCEVFGTIAVTKAKGSFHFGLTDLSSGFGGLFQLFNRDSHVDISHRIHKLWFGTTNPVDGEKALHGIDSSVGVYKPPLEDLERHLDEPSTVDYYIKVIPIDVVRKDGTVLHFNRYSATEHSRRITSMSLPSLHIRYDEPPLRLQFIEYHKPWTHFATSVCALTGGVFAVMGIVDSFLYSRSRK</sequence>
<organism evidence="9">
    <name type="scientific">Mucochytrium quahogii</name>
    <dbReference type="NCBI Taxonomy" id="96639"/>
    <lineage>
        <taxon>Eukaryota</taxon>
        <taxon>Sar</taxon>
        <taxon>Stramenopiles</taxon>
        <taxon>Bigyra</taxon>
        <taxon>Labyrinthulomycetes</taxon>
        <taxon>Thraustochytrida</taxon>
        <taxon>Thraustochytriidae</taxon>
        <taxon>Mucochytrium</taxon>
    </lineage>
</organism>
<gene>
    <name evidence="9" type="ORF">QSP1433_LOCUS10613</name>
</gene>
<evidence type="ECO:0000256" key="5">
    <source>
        <dbReference type="ARBA" id="ARBA00023136"/>
    </source>
</evidence>
<dbReference type="Pfam" id="PF13850">
    <property type="entry name" value="ERGIC_N"/>
    <property type="match status" value="1"/>
</dbReference>
<accession>A0A7S2S5U7</accession>
<dbReference type="InterPro" id="IPR045888">
    <property type="entry name" value="Erv"/>
</dbReference>
<comment type="similarity">
    <text evidence="2">Belongs to the ERGIC family.</text>
</comment>